<evidence type="ECO:0000313" key="3">
    <source>
        <dbReference type="Proteomes" id="UP001163823"/>
    </source>
</evidence>
<dbReference type="InterPro" id="IPR050951">
    <property type="entry name" value="Retrovirus_Pol_polyprotein"/>
</dbReference>
<dbReference type="InterPro" id="IPR036397">
    <property type="entry name" value="RNaseH_sf"/>
</dbReference>
<accession>A0AAD7P980</accession>
<sequence>MVNVNGTVIDQIFTAMEAQMEAMDNRFTTSIQELKSSAQEAQVKTDLKLQEVMDAVALIQTSVAELRAAQFHPEVIREPILPNPPGIPRAPPEVWRPPPVNIQQDQLRRKGRLVVGADEVLRKELLELFHSSPGGGHSGMYATSKRISGIFYWKGLQKEVRNFVRTCEVCQRFKTENVAYPGLLQPLPIPHRNWSSISLDFIDGLLRSGGKTTILVIMDRLNKFAHFLALQHPYTASVVAQAFMDNICKIHGMPDEIVSDRDTIFLSNFWKEMFKLQQVKLQYSSAYHPQTDGQIEVVNRSVETYLRCFSGDCPKKWVYWLPLAQWWYNTSFHTAILMTPYQAMLGQQPPCHIPYVNGDSNNEEVDRTMSNREAIIHIIRDNLLKAQNRMKTQVDKNRSEREFVVGE</sequence>
<dbReference type="SUPFAM" id="SSF53098">
    <property type="entry name" value="Ribonuclease H-like"/>
    <property type="match status" value="1"/>
</dbReference>
<proteinExistence type="predicted"/>
<evidence type="ECO:0000259" key="1">
    <source>
        <dbReference type="PROSITE" id="PS50994"/>
    </source>
</evidence>
<dbReference type="InterPro" id="IPR001584">
    <property type="entry name" value="Integrase_cat-core"/>
</dbReference>
<dbReference type="GO" id="GO:0003676">
    <property type="term" value="F:nucleic acid binding"/>
    <property type="evidence" value="ECO:0007669"/>
    <property type="project" value="InterPro"/>
</dbReference>
<dbReference type="PROSITE" id="PS50994">
    <property type="entry name" value="INTEGRASE"/>
    <property type="match status" value="1"/>
</dbReference>
<protein>
    <submittedName>
        <fullName evidence="2">Ty3/gypsy retrotransposon protein</fullName>
    </submittedName>
</protein>
<dbReference type="Pfam" id="PF17921">
    <property type="entry name" value="Integrase_H2C2"/>
    <property type="match status" value="1"/>
</dbReference>
<dbReference type="EMBL" id="JARAOO010000013">
    <property type="protein sequence ID" value="KAJ7946901.1"/>
    <property type="molecule type" value="Genomic_DNA"/>
</dbReference>
<name>A0AAD7P980_QUISA</name>
<keyword evidence="3" id="KW-1185">Reference proteome</keyword>
<dbReference type="Gene3D" id="3.30.420.10">
    <property type="entry name" value="Ribonuclease H-like superfamily/Ribonuclease H"/>
    <property type="match status" value="1"/>
</dbReference>
<dbReference type="InterPro" id="IPR012337">
    <property type="entry name" value="RNaseH-like_sf"/>
</dbReference>
<gene>
    <name evidence="2" type="ORF">O6P43_031770</name>
</gene>
<dbReference type="PANTHER" id="PTHR37984:SF5">
    <property type="entry name" value="PROTEIN NYNRIN-LIKE"/>
    <property type="match status" value="1"/>
</dbReference>
<dbReference type="GO" id="GO:0015074">
    <property type="term" value="P:DNA integration"/>
    <property type="evidence" value="ECO:0007669"/>
    <property type="project" value="InterPro"/>
</dbReference>
<dbReference type="KEGG" id="qsa:O6P43_031770"/>
<dbReference type="InterPro" id="IPR041588">
    <property type="entry name" value="Integrase_H2C2"/>
</dbReference>
<reference evidence="2" key="1">
    <citation type="journal article" date="2023" name="Science">
        <title>Elucidation of the pathway for biosynthesis of saponin adjuvants from the soapbark tree.</title>
        <authorList>
            <person name="Reed J."/>
            <person name="Orme A."/>
            <person name="El-Demerdash A."/>
            <person name="Owen C."/>
            <person name="Martin L.B.B."/>
            <person name="Misra R.C."/>
            <person name="Kikuchi S."/>
            <person name="Rejzek M."/>
            <person name="Martin A.C."/>
            <person name="Harkess A."/>
            <person name="Leebens-Mack J."/>
            <person name="Louveau T."/>
            <person name="Stephenson M.J."/>
            <person name="Osbourn A."/>
        </authorList>
    </citation>
    <scope>NUCLEOTIDE SEQUENCE</scope>
    <source>
        <strain evidence="2">S10</strain>
    </source>
</reference>
<feature type="domain" description="Integrase catalytic" evidence="1">
    <location>
        <begin position="184"/>
        <end position="348"/>
    </location>
</feature>
<dbReference type="FunFam" id="1.10.340.70:FF:000001">
    <property type="entry name" value="Retrovirus-related Pol polyprotein from transposon gypsy-like Protein"/>
    <property type="match status" value="1"/>
</dbReference>
<dbReference type="AlphaFoldDB" id="A0AAD7P980"/>
<comment type="caution">
    <text evidence="2">The sequence shown here is derived from an EMBL/GenBank/DDBJ whole genome shotgun (WGS) entry which is preliminary data.</text>
</comment>
<dbReference type="PANTHER" id="PTHR37984">
    <property type="entry name" value="PROTEIN CBG26694"/>
    <property type="match status" value="1"/>
</dbReference>
<organism evidence="2 3">
    <name type="scientific">Quillaja saponaria</name>
    <name type="common">Soap bark tree</name>
    <dbReference type="NCBI Taxonomy" id="32244"/>
    <lineage>
        <taxon>Eukaryota</taxon>
        <taxon>Viridiplantae</taxon>
        <taxon>Streptophyta</taxon>
        <taxon>Embryophyta</taxon>
        <taxon>Tracheophyta</taxon>
        <taxon>Spermatophyta</taxon>
        <taxon>Magnoliopsida</taxon>
        <taxon>eudicotyledons</taxon>
        <taxon>Gunneridae</taxon>
        <taxon>Pentapetalae</taxon>
        <taxon>rosids</taxon>
        <taxon>fabids</taxon>
        <taxon>Fabales</taxon>
        <taxon>Quillajaceae</taxon>
        <taxon>Quillaja</taxon>
    </lineage>
</organism>
<dbReference type="Proteomes" id="UP001163823">
    <property type="component" value="Chromosome 13"/>
</dbReference>
<evidence type="ECO:0000313" key="2">
    <source>
        <dbReference type="EMBL" id="KAJ7946901.1"/>
    </source>
</evidence>
<dbReference type="Gene3D" id="1.10.340.70">
    <property type="match status" value="1"/>
</dbReference>